<evidence type="ECO:0000313" key="3">
    <source>
        <dbReference type="EMBL" id="ETW37728.1"/>
    </source>
</evidence>
<reference evidence="3 4" key="2">
    <citation type="submission" date="2013-02" db="EMBL/GenBank/DDBJ databases">
        <title>The Genome Sequence of Plasmodium falciparum Tanzania (2000708).</title>
        <authorList>
            <consortium name="The Broad Institute Genome Sequencing Platform"/>
            <consortium name="The Broad Institute Genome Sequencing Center for Infectious Disease"/>
            <person name="Neafsey D."/>
            <person name="Cheeseman I."/>
            <person name="Volkman S."/>
            <person name="Adams J."/>
            <person name="Walker B."/>
            <person name="Young S.K."/>
            <person name="Zeng Q."/>
            <person name="Gargeya S."/>
            <person name="Fitzgerald M."/>
            <person name="Haas B."/>
            <person name="Abouelleil A."/>
            <person name="Alvarado L."/>
            <person name="Arachchi H.M."/>
            <person name="Berlin A.M."/>
            <person name="Chapman S.B."/>
            <person name="Dewar J."/>
            <person name="Goldberg J."/>
            <person name="Griggs A."/>
            <person name="Gujja S."/>
            <person name="Hansen M."/>
            <person name="Howarth C."/>
            <person name="Imamovic A."/>
            <person name="Larimer J."/>
            <person name="McCowan C."/>
            <person name="Murphy C."/>
            <person name="Neiman D."/>
            <person name="Pearson M."/>
            <person name="Priest M."/>
            <person name="Roberts A."/>
            <person name="Saif S."/>
            <person name="Shea T."/>
            <person name="Sisk P."/>
            <person name="Sykes S."/>
            <person name="Wortman J."/>
            <person name="Nusbaum C."/>
            <person name="Birren B."/>
        </authorList>
    </citation>
    <scope>NUCLEOTIDE SEQUENCE [LARGE SCALE GENOMIC DNA]</scope>
    <source>
        <strain evidence="4">Tanzania (2000708)</strain>
    </source>
</reference>
<feature type="region of interest" description="Disordered" evidence="1">
    <location>
        <begin position="188"/>
        <end position="209"/>
    </location>
</feature>
<dbReference type="InterPro" id="IPR035967">
    <property type="entry name" value="SWAP/Surp_sf"/>
</dbReference>
<name>A0A024WAV7_PLAFA</name>
<reference evidence="3 4" key="1">
    <citation type="submission" date="2013-02" db="EMBL/GenBank/DDBJ databases">
        <title>The Genome Annotation of Plasmodium falciparum Tanzania (2000708).</title>
        <authorList>
            <consortium name="The Broad Institute Genome Sequencing Platform"/>
            <consortium name="The Broad Institute Genome Sequencing Center for Infectious Disease"/>
            <person name="Neafsey D."/>
            <person name="Hoffman S."/>
            <person name="Volkman S."/>
            <person name="Rosenthal P."/>
            <person name="Walker B."/>
            <person name="Young S.K."/>
            <person name="Zeng Q."/>
            <person name="Gargeya S."/>
            <person name="Fitzgerald M."/>
            <person name="Haas B."/>
            <person name="Abouelleil A."/>
            <person name="Allen A.W."/>
            <person name="Alvarado L."/>
            <person name="Arachchi H.M."/>
            <person name="Berlin A.M."/>
            <person name="Chapman S.B."/>
            <person name="Gainer-Dewar J."/>
            <person name="Goldberg J."/>
            <person name="Griggs A."/>
            <person name="Gujja S."/>
            <person name="Hansen M."/>
            <person name="Howarth C."/>
            <person name="Imamovic A."/>
            <person name="Ireland A."/>
            <person name="Larimer J."/>
            <person name="McCowan C."/>
            <person name="Murphy C."/>
            <person name="Pearson M."/>
            <person name="Poon T.W."/>
            <person name="Priest M."/>
            <person name="Roberts A."/>
            <person name="Saif S."/>
            <person name="Shea T."/>
            <person name="Sisk P."/>
            <person name="Sykes S."/>
            <person name="Wortman J."/>
            <person name="Nusbaum C."/>
            <person name="Birren B."/>
        </authorList>
    </citation>
    <scope>NUCLEOTIDE SEQUENCE [LARGE SCALE GENOMIC DNA]</scope>
    <source>
        <strain evidence="4">Tanzania (2000708)</strain>
    </source>
</reference>
<dbReference type="GO" id="GO:0003723">
    <property type="term" value="F:RNA binding"/>
    <property type="evidence" value="ECO:0007669"/>
    <property type="project" value="InterPro"/>
</dbReference>
<dbReference type="AlphaFoldDB" id="A0A024WAV7"/>
<accession>A0A024WAV7</accession>
<evidence type="ECO:0000259" key="2">
    <source>
        <dbReference type="PROSITE" id="PS50128"/>
    </source>
</evidence>
<feature type="domain" description="SURP motif" evidence="2">
    <location>
        <begin position="60"/>
        <end position="102"/>
    </location>
</feature>
<feature type="compositionally biased region" description="Basic and acidic residues" evidence="1">
    <location>
        <begin position="188"/>
        <end position="207"/>
    </location>
</feature>
<protein>
    <recommendedName>
        <fullName evidence="2">SURP motif domain-containing protein</fullName>
    </recommendedName>
</protein>
<evidence type="ECO:0000313" key="4">
    <source>
        <dbReference type="Proteomes" id="UP000030708"/>
    </source>
</evidence>
<dbReference type="Proteomes" id="UP000030708">
    <property type="component" value="Unassembled WGS sequence"/>
</dbReference>
<dbReference type="EMBL" id="KI926342">
    <property type="protein sequence ID" value="ETW37728.1"/>
    <property type="molecule type" value="Genomic_DNA"/>
</dbReference>
<evidence type="ECO:0000256" key="1">
    <source>
        <dbReference type="SAM" id="MobiDB-lite"/>
    </source>
</evidence>
<dbReference type="GO" id="GO:0006396">
    <property type="term" value="P:RNA processing"/>
    <property type="evidence" value="ECO:0007669"/>
    <property type="project" value="InterPro"/>
</dbReference>
<gene>
    <name evidence="3" type="ORF">PFTANZ_01573</name>
</gene>
<organism evidence="3 4">
    <name type="scientific">Plasmodium falciparum Tanzania</name>
    <name type="common">2000708</name>
    <dbReference type="NCBI Taxonomy" id="1036725"/>
    <lineage>
        <taxon>Eukaryota</taxon>
        <taxon>Sar</taxon>
        <taxon>Alveolata</taxon>
        <taxon>Apicomplexa</taxon>
        <taxon>Aconoidasida</taxon>
        <taxon>Haemosporida</taxon>
        <taxon>Plasmodiidae</taxon>
        <taxon>Plasmodium</taxon>
        <taxon>Plasmodium (Laverania)</taxon>
    </lineage>
</organism>
<dbReference type="OrthoDB" id="5836667at2759"/>
<dbReference type="InterPro" id="IPR000061">
    <property type="entry name" value="Surp"/>
</dbReference>
<dbReference type="SUPFAM" id="SSF109905">
    <property type="entry name" value="Surp module (SWAP domain)"/>
    <property type="match status" value="1"/>
</dbReference>
<dbReference type="Gene3D" id="1.10.10.790">
    <property type="entry name" value="Surp module"/>
    <property type="match status" value="1"/>
</dbReference>
<sequence>MSNNYFNNEAPPDNINNLSYDEGLEQQYNFTDNEEEIFSSFFSDNKKNICLPKSLREHMLIEYTAMFVNIEGDIAEFYLKLDNDVLIKFPFLHVDHPLHRYYEFVKLNTKKRLITKYPKIIPSPLKDLFQYVTDLENTKVINNEIKSKKLKEKQIEHVKNKKGNKQILMKQKENQSYSSLFMRYMQSDDEKSNSTVENDKNEEHNEDTLSNESMMEIDNIIKKLKDKKDKSSMQTARFYLQCIEKLKFLQYGTKQYKYFVQKLLYDQNRLNVNNSDIKSTDFLEFLLKTDEHKKSLDNVINEDIYEQQNSHETETERDDLQTMQDYRRERAKLILHGFKNK</sequence>
<dbReference type="PROSITE" id="PS50128">
    <property type="entry name" value="SURP"/>
    <property type="match status" value="1"/>
</dbReference>
<proteinExistence type="predicted"/>